<dbReference type="PROSITE" id="PS50929">
    <property type="entry name" value="ABC_TM1F"/>
    <property type="match status" value="1"/>
</dbReference>
<keyword evidence="10" id="KW-1185">Reference proteome</keyword>
<feature type="compositionally biased region" description="Low complexity" evidence="5">
    <location>
        <begin position="357"/>
        <end position="368"/>
    </location>
</feature>
<keyword evidence="2 6" id="KW-0812">Transmembrane</keyword>
<gene>
    <name evidence="9" type="ORF">ACFPK8_06205</name>
</gene>
<dbReference type="Pfam" id="PF00664">
    <property type="entry name" value="ABC_membrane"/>
    <property type="match status" value="1"/>
</dbReference>
<dbReference type="InterPro" id="IPR027417">
    <property type="entry name" value="P-loop_NTPase"/>
</dbReference>
<evidence type="ECO:0000256" key="4">
    <source>
        <dbReference type="ARBA" id="ARBA00023136"/>
    </source>
</evidence>
<evidence type="ECO:0000313" key="10">
    <source>
        <dbReference type="Proteomes" id="UP001595937"/>
    </source>
</evidence>
<dbReference type="InterPro" id="IPR011527">
    <property type="entry name" value="ABC1_TM_dom"/>
</dbReference>
<comment type="caution">
    <text evidence="9">The sequence shown here is derived from an EMBL/GenBank/DDBJ whole genome shotgun (WGS) entry which is preliminary data.</text>
</comment>
<evidence type="ECO:0000259" key="8">
    <source>
        <dbReference type="PROSITE" id="PS50929"/>
    </source>
</evidence>
<dbReference type="Pfam" id="PF00005">
    <property type="entry name" value="ABC_tran"/>
    <property type="match status" value="1"/>
</dbReference>
<dbReference type="PANTHER" id="PTHR24221">
    <property type="entry name" value="ATP-BINDING CASSETTE SUB-FAMILY B"/>
    <property type="match status" value="1"/>
</dbReference>
<dbReference type="GeneID" id="303298652"/>
<dbReference type="GO" id="GO:0005524">
    <property type="term" value="F:ATP binding"/>
    <property type="evidence" value="ECO:0007669"/>
    <property type="project" value="UniProtKB-KW"/>
</dbReference>
<feature type="transmembrane region" description="Helical" evidence="6">
    <location>
        <begin position="67"/>
        <end position="85"/>
    </location>
</feature>
<dbReference type="EMBL" id="JBHSLN010000019">
    <property type="protein sequence ID" value="MFC5297098.1"/>
    <property type="molecule type" value="Genomic_DNA"/>
</dbReference>
<proteinExistence type="predicted"/>
<reference evidence="10" key="1">
    <citation type="journal article" date="2019" name="Int. J. Syst. Evol. Microbiol.">
        <title>The Global Catalogue of Microorganisms (GCM) 10K type strain sequencing project: providing services to taxonomists for standard genome sequencing and annotation.</title>
        <authorList>
            <consortium name="The Broad Institute Genomics Platform"/>
            <consortium name="The Broad Institute Genome Sequencing Center for Infectious Disease"/>
            <person name="Wu L."/>
            <person name="Ma J."/>
        </authorList>
    </citation>
    <scope>NUCLEOTIDE SEQUENCE [LARGE SCALE GENOMIC DNA]</scope>
    <source>
        <strain evidence="10">CGMCC 1.16455</strain>
    </source>
</reference>
<comment type="subcellular location">
    <subcellularLocation>
        <location evidence="1">Cell membrane</location>
        <topology evidence="1">Multi-pass membrane protein</topology>
    </subcellularLocation>
</comment>
<evidence type="ECO:0000259" key="7">
    <source>
        <dbReference type="PROSITE" id="PS50893"/>
    </source>
</evidence>
<feature type="transmembrane region" description="Helical" evidence="6">
    <location>
        <begin position="160"/>
        <end position="182"/>
    </location>
</feature>
<name>A0ABW0FD60_9MICO</name>
<feature type="domain" description="ABC transporter" evidence="7">
    <location>
        <begin position="358"/>
        <end position="569"/>
    </location>
</feature>
<dbReference type="SUPFAM" id="SSF52540">
    <property type="entry name" value="P-loop containing nucleoside triphosphate hydrolases"/>
    <property type="match status" value="1"/>
</dbReference>
<evidence type="ECO:0000256" key="2">
    <source>
        <dbReference type="ARBA" id="ARBA00022692"/>
    </source>
</evidence>
<feature type="transmembrane region" description="Helical" evidence="6">
    <location>
        <begin position="253"/>
        <end position="275"/>
    </location>
</feature>
<organism evidence="9 10">
    <name type="scientific">Brachybacterium tyrofermentans</name>
    <dbReference type="NCBI Taxonomy" id="47848"/>
    <lineage>
        <taxon>Bacteria</taxon>
        <taxon>Bacillati</taxon>
        <taxon>Actinomycetota</taxon>
        <taxon>Actinomycetes</taxon>
        <taxon>Micrococcales</taxon>
        <taxon>Dermabacteraceae</taxon>
        <taxon>Brachybacterium</taxon>
    </lineage>
</organism>
<dbReference type="InterPro" id="IPR036640">
    <property type="entry name" value="ABC1_TM_sf"/>
</dbReference>
<dbReference type="InterPro" id="IPR039421">
    <property type="entry name" value="Type_1_exporter"/>
</dbReference>
<dbReference type="PANTHER" id="PTHR24221:SF654">
    <property type="entry name" value="ATP-BINDING CASSETTE SUB-FAMILY B MEMBER 6"/>
    <property type="match status" value="1"/>
</dbReference>
<sequence length="571" mass="59067">MQSLLDHPPSLTTGSMLRVALARDGRGRRLAACTAGLMLHQACEAAVPILIGVLIDRAVMPQDAGALVLWLAVLAAVFVVLSLSYQRASRGMIAVYGHGEHDLRQLTTARVLHHRQHTARPAGEVLSITTSDTYRVAGVAWSIAAQGATVMALLTSSAALLAISIPLGLGVFAGAALVLWGMNALARPLEKLGMLEQASAASASEVATDAMAGLRVSQGLGAQQEVLRRYRSASTASRDGAVTAARSLLSYQALSSAVSVLYMAALTLAAGWMAVTGRITPGQLVTVVGLAQFLQESLAHIGTFGANWSHKRASARRLRSLIAEDFTLPGRIAAAPEHTVTAAVLEWRPGTPGLQGSSGASGVSGASGPTDTSTGPVLSVHPGRMVGVQVSCAAEAREIAARLAFRITPGPGELLLGGADALALGPADYRARVTAPPHDAAVFTGSLRENVAPAGEQIDPAVMTATALDDVIDHVGSPEAAVGESGRRLSGGQRQRLLLARALHCDAEVVVLDEPTTSLDPLTARRVAEGLRSLGRTLVVITGEPPLLAACDHVLDARTIEGPAELAEVAR</sequence>
<dbReference type="InterPro" id="IPR017871">
    <property type="entry name" value="ABC_transporter-like_CS"/>
</dbReference>
<dbReference type="PROSITE" id="PS50893">
    <property type="entry name" value="ABC_TRANSPORTER_2"/>
    <property type="match status" value="1"/>
</dbReference>
<keyword evidence="4 6" id="KW-0472">Membrane</keyword>
<keyword evidence="9" id="KW-0067">ATP-binding</keyword>
<dbReference type="SUPFAM" id="SSF90123">
    <property type="entry name" value="ABC transporter transmembrane region"/>
    <property type="match status" value="1"/>
</dbReference>
<evidence type="ECO:0000313" key="9">
    <source>
        <dbReference type="EMBL" id="MFC5297098.1"/>
    </source>
</evidence>
<keyword evidence="3 6" id="KW-1133">Transmembrane helix</keyword>
<dbReference type="Proteomes" id="UP001595937">
    <property type="component" value="Unassembled WGS sequence"/>
</dbReference>
<evidence type="ECO:0000256" key="5">
    <source>
        <dbReference type="SAM" id="MobiDB-lite"/>
    </source>
</evidence>
<evidence type="ECO:0000256" key="6">
    <source>
        <dbReference type="SAM" id="Phobius"/>
    </source>
</evidence>
<dbReference type="RefSeq" id="WP_343925725.1">
    <property type="nucleotide sequence ID" value="NZ_BAAAIR010000047.1"/>
</dbReference>
<feature type="transmembrane region" description="Helical" evidence="6">
    <location>
        <begin position="136"/>
        <end position="154"/>
    </location>
</feature>
<dbReference type="Gene3D" id="1.20.1560.10">
    <property type="entry name" value="ABC transporter type 1, transmembrane domain"/>
    <property type="match status" value="1"/>
</dbReference>
<evidence type="ECO:0000256" key="3">
    <source>
        <dbReference type="ARBA" id="ARBA00022989"/>
    </source>
</evidence>
<dbReference type="InterPro" id="IPR003439">
    <property type="entry name" value="ABC_transporter-like_ATP-bd"/>
</dbReference>
<feature type="region of interest" description="Disordered" evidence="5">
    <location>
        <begin position="354"/>
        <end position="380"/>
    </location>
</feature>
<evidence type="ECO:0000256" key="1">
    <source>
        <dbReference type="ARBA" id="ARBA00004651"/>
    </source>
</evidence>
<dbReference type="Gene3D" id="3.40.50.300">
    <property type="entry name" value="P-loop containing nucleotide triphosphate hydrolases"/>
    <property type="match status" value="1"/>
</dbReference>
<dbReference type="PROSITE" id="PS00211">
    <property type="entry name" value="ABC_TRANSPORTER_1"/>
    <property type="match status" value="1"/>
</dbReference>
<feature type="domain" description="ABC transmembrane type-1" evidence="8">
    <location>
        <begin position="31"/>
        <end position="310"/>
    </location>
</feature>
<protein>
    <submittedName>
        <fullName evidence="9">ABC transporter ATP-binding protein</fullName>
    </submittedName>
</protein>
<dbReference type="CDD" id="cd07346">
    <property type="entry name" value="ABC_6TM_exporters"/>
    <property type="match status" value="1"/>
</dbReference>
<keyword evidence="9" id="KW-0547">Nucleotide-binding</keyword>
<accession>A0ABW0FD60</accession>